<evidence type="ECO:0000313" key="2">
    <source>
        <dbReference type="EMBL" id="ARU63080.1"/>
    </source>
</evidence>
<evidence type="ECO:0000313" key="3">
    <source>
        <dbReference type="Proteomes" id="UP000195437"/>
    </source>
</evidence>
<dbReference type="OrthoDB" id="2381820at2"/>
<name>A0A1Y0IS43_9BACL</name>
<dbReference type="EMBL" id="CP021434">
    <property type="protein sequence ID" value="ARU63080.1"/>
    <property type="molecule type" value="Genomic_DNA"/>
</dbReference>
<keyword evidence="1" id="KW-0812">Transmembrane</keyword>
<gene>
    <name evidence="2" type="ORF">CBW65_20440</name>
</gene>
<feature type="transmembrane region" description="Helical" evidence="1">
    <location>
        <begin position="37"/>
        <end position="57"/>
    </location>
</feature>
<keyword evidence="3" id="KW-1185">Reference proteome</keyword>
<accession>A0A1Y0IS43</accession>
<dbReference type="AlphaFoldDB" id="A0A1Y0IS43"/>
<keyword evidence="1" id="KW-1133">Transmembrane helix</keyword>
<keyword evidence="1" id="KW-0472">Membrane</keyword>
<organism evidence="2 3">
    <name type="scientific">Tumebacillus avium</name>
    <dbReference type="NCBI Taxonomy" id="1903704"/>
    <lineage>
        <taxon>Bacteria</taxon>
        <taxon>Bacillati</taxon>
        <taxon>Bacillota</taxon>
        <taxon>Bacilli</taxon>
        <taxon>Bacillales</taxon>
        <taxon>Alicyclobacillaceae</taxon>
        <taxon>Tumebacillus</taxon>
    </lineage>
</organism>
<evidence type="ECO:0008006" key="4">
    <source>
        <dbReference type="Google" id="ProtNLM"/>
    </source>
</evidence>
<reference evidence="3" key="1">
    <citation type="submission" date="2017-05" db="EMBL/GenBank/DDBJ databases">
        <authorList>
            <person name="Sung H."/>
        </authorList>
    </citation>
    <scope>NUCLEOTIDE SEQUENCE [LARGE SCALE GENOMIC DNA]</scope>
    <source>
        <strain evidence="3">AR23208</strain>
    </source>
</reference>
<feature type="transmembrane region" description="Helical" evidence="1">
    <location>
        <begin position="69"/>
        <end position="94"/>
    </location>
</feature>
<feature type="transmembrane region" description="Helical" evidence="1">
    <location>
        <begin position="129"/>
        <end position="149"/>
    </location>
</feature>
<dbReference type="Proteomes" id="UP000195437">
    <property type="component" value="Chromosome"/>
</dbReference>
<dbReference type="RefSeq" id="WP_087458427.1">
    <property type="nucleotide sequence ID" value="NZ_CP021434.1"/>
</dbReference>
<proteinExistence type="predicted"/>
<feature type="transmembrane region" description="Helical" evidence="1">
    <location>
        <begin position="101"/>
        <end position="123"/>
    </location>
</feature>
<protein>
    <recommendedName>
        <fullName evidence="4">EamA domain-containing protein</fullName>
    </recommendedName>
</protein>
<evidence type="ECO:0000256" key="1">
    <source>
        <dbReference type="SAM" id="Phobius"/>
    </source>
</evidence>
<sequence length="151" mass="15617">MKTWVIAGIIAAFAYGVYSIPLKYLSSDKYLKAPLELIALGLALGVVVTAAGFAWLRGGGTAMFSAPNVWTYLLIGAAAGSVWLIGTLTVTGAFRDPATNVAQLIPLVNANTLVAVVLGLIFFNELQNGADLGKIVIGGSLIMVGGYILSA</sequence>
<feature type="transmembrane region" description="Helical" evidence="1">
    <location>
        <begin position="6"/>
        <end position="25"/>
    </location>
</feature>
<dbReference type="KEGG" id="tum:CBW65_20440"/>